<feature type="transmembrane region" description="Helical" evidence="5">
    <location>
        <begin position="144"/>
        <end position="164"/>
    </location>
</feature>
<feature type="transmembrane region" description="Helical" evidence="5">
    <location>
        <begin position="53"/>
        <end position="76"/>
    </location>
</feature>
<accession>A0A6J5Z0N0</accession>
<evidence type="ECO:0000256" key="5">
    <source>
        <dbReference type="SAM" id="Phobius"/>
    </source>
</evidence>
<dbReference type="PANTHER" id="PTHR33514">
    <property type="entry name" value="PROTEIN ABCI12, CHLOROPLASTIC"/>
    <property type="match status" value="1"/>
</dbReference>
<reference evidence="6" key="1">
    <citation type="submission" date="2020-05" db="EMBL/GenBank/DDBJ databases">
        <authorList>
            <person name="Chiriac C."/>
            <person name="Salcher M."/>
            <person name="Ghai R."/>
            <person name="Kavagutti S V."/>
        </authorList>
    </citation>
    <scope>NUCLEOTIDE SEQUENCE</scope>
</reference>
<protein>
    <submittedName>
        <fullName evidence="6">Unannotated protein</fullName>
    </submittedName>
</protein>
<keyword evidence="2 5" id="KW-0812">Transmembrane</keyword>
<dbReference type="InterPro" id="IPR003339">
    <property type="entry name" value="ABC/ECF_trnsptr_transmembrane"/>
</dbReference>
<evidence type="ECO:0000256" key="2">
    <source>
        <dbReference type="ARBA" id="ARBA00022692"/>
    </source>
</evidence>
<keyword evidence="3 5" id="KW-1133">Transmembrane helix</keyword>
<name>A0A6J5Z0N0_9ZZZZ</name>
<proteinExistence type="predicted"/>
<comment type="subcellular location">
    <subcellularLocation>
        <location evidence="1">Membrane</location>
        <topology evidence="1">Multi-pass membrane protein</topology>
    </subcellularLocation>
</comment>
<feature type="transmembrane region" description="Helical" evidence="5">
    <location>
        <begin position="113"/>
        <end position="132"/>
    </location>
</feature>
<evidence type="ECO:0000256" key="4">
    <source>
        <dbReference type="ARBA" id="ARBA00023136"/>
    </source>
</evidence>
<dbReference type="PANTHER" id="PTHR33514:SF15">
    <property type="entry name" value="COBALT TRANSPORT PROTEIN"/>
    <property type="match status" value="1"/>
</dbReference>
<feature type="transmembrane region" description="Helical" evidence="5">
    <location>
        <begin position="225"/>
        <end position="247"/>
    </location>
</feature>
<dbReference type="EMBL" id="CAESAF010000024">
    <property type="protein sequence ID" value="CAB4333740.1"/>
    <property type="molecule type" value="Genomic_DNA"/>
</dbReference>
<dbReference type="AlphaFoldDB" id="A0A6J5Z0N0"/>
<gene>
    <name evidence="6" type="ORF">UFOPK3574_00397</name>
</gene>
<sequence>MKSLHPLTWWIWSLLIVSAVISANSSWLAGFSILGATILVWRFASDAPWARTFWFSLKIGSFILVIRTFVGVLIGVPIPGTNIFTLPILPLPNWLAGIRIGGDITQERLLSSIHEGLVIVAVISLFGAAVSLTSPHKLLRVTPVVIYEFGVATVIATSALPNLVQSISRIRRARLLRGDEKPSWRSIALPLLEDSLSKSLELAAAMDARGYGVSRRRSRYRAISWRGIDSLVVAAATSLLCFSVVVFR</sequence>
<organism evidence="6">
    <name type="scientific">freshwater metagenome</name>
    <dbReference type="NCBI Taxonomy" id="449393"/>
    <lineage>
        <taxon>unclassified sequences</taxon>
        <taxon>metagenomes</taxon>
        <taxon>ecological metagenomes</taxon>
    </lineage>
</organism>
<feature type="transmembrane region" description="Helical" evidence="5">
    <location>
        <begin position="12"/>
        <end position="41"/>
    </location>
</feature>
<evidence type="ECO:0000256" key="3">
    <source>
        <dbReference type="ARBA" id="ARBA00022989"/>
    </source>
</evidence>
<dbReference type="GO" id="GO:0005886">
    <property type="term" value="C:plasma membrane"/>
    <property type="evidence" value="ECO:0007669"/>
    <property type="project" value="UniProtKB-ARBA"/>
</dbReference>
<evidence type="ECO:0000256" key="1">
    <source>
        <dbReference type="ARBA" id="ARBA00004141"/>
    </source>
</evidence>
<evidence type="ECO:0000313" key="6">
    <source>
        <dbReference type="EMBL" id="CAB4333740.1"/>
    </source>
</evidence>
<feature type="transmembrane region" description="Helical" evidence="5">
    <location>
        <begin position="82"/>
        <end position="101"/>
    </location>
</feature>
<dbReference type="CDD" id="cd16914">
    <property type="entry name" value="EcfT"/>
    <property type="match status" value="1"/>
</dbReference>
<keyword evidence="4 5" id="KW-0472">Membrane</keyword>